<protein>
    <submittedName>
        <fullName evidence="1">Uncharacterized protein</fullName>
    </submittedName>
</protein>
<gene>
    <name evidence="1" type="ORF">PVAP13_4KG275700</name>
</gene>
<organism evidence="1 2">
    <name type="scientific">Panicum virgatum</name>
    <name type="common">Blackwell switchgrass</name>
    <dbReference type="NCBI Taxonomy" id="38727"/>
    <lineage>
        <taxon>Eukaryota</taxon>
        <taxon>Viridiplantae</taxon>
        <taxon>Streptophyta</taxon>
        <taxon>Embryophyta</taxon>
        <taxon>Tracheophyta</taxon>
        <taxon>Spermatophyta</taxon>
        <taxon>Magnoliopsida</taxon>
        <taxon>Liliopsida</taxon>
        <taxon>Poales</taxon>
        <taxon>Poaceae</taxon>
        <taxon>PACMAD clade</taxon>
        <taxon>Panicoideae</taxon>
        <taxon>Panicodae</taxon>
        <taxon>Paniceae</taxon>
        <taxon>Panicinae</taxon>
        <taxon>Panicum</taxon>
        <taxon>Panicum sect. Hiantes</taxon>
    </lineage>
</organism>
<dbReference type="Proteomes" id="UP000823388">
    <property type="component" value="Chromosome 4K"/>
</dbReference>
<comment type="caution">
    <text evidence="1">The sequence shown here is derived from an EMBL/GenBank/DDBJ whole genome shotgun (WGS) entry which is preliminary data.</text>
</comment>
<proteinExistence type="predicted"/>
<keyword evidence="2" id="KW-1185">Reference proteome</keyword>
<name>A0A8T0TK75_PANVG</name>
<accession>A0A8T0TK75</accession>
<dbReference type="AlphaFoldDB" id="A0A8T0TK75"/>
<evidence type="ECO:0000313" key="1">
    <source>
        <dbReference type="EMBL" id="KAG2612291.1"/>
    </source>
</evidence>
<evidence type="ECO:0000313" key="2">
    <source>
        <dbReference type="Proteomes" id="UP000823388"/>
    </source>
</evidence>
<reference evidence="1" key="1">
    <citation type="submission" date="2020-05" db="EMBL/GenBank/DDBJ databases">
        <title>WGS assembly of Panicum virgatum.</title>
        <authorList>
            <person name="Lovell J.T."/>
            <person name="Jenkins J."/>
            <person name="Shu S."/>
            <person name="Juenger T.E."/>
            <person name="Schmutz J."/>
        </authorList>
    </citation>
    <scope>NUCLEOTIDE SEQUENCE</scope>
    <source>
        <strain evidence="1">AP13</strain>
    </source>
</reference>
<sequence>MVQVTRSSPTAFVRSVCSFFAKGGRKVVPAEGFASELSAWSATADLSSGSLVSSSTAADCISGRQLVAGRCRRVLVRLDSEDDGRWSNTRLFVCGSSSVSRLCLVVHLYCGRTTFPSSFCPGVTLASARLCLEIGRRLKMKEQEGDAAGCVSVYHVF</sequence>
<dbReference type="EMBL" id="CM029043">
    <property type="protein sequence ID" value="KAG2612291.1"/>
    <property type="molecule type" value="Genomic_DNA"/>
</dbReference>